<proteinExistence type="predicted"/>
<accession>A0A4U5LTM8</accession>
<evidence type="ECO:0000313" key="2">
    <source>
        <dbReference type="Proteomes" id="UP000298663"/>
    </source>
</evidence>
<dbReference type="AlphaFoldDB" id="A0A4U5LTM8"/>
<organism evidence="1 2">
    <name type="scientific">Steinernema carpocapsae</name>
    <name type="common">Entomopathogenic nematode</name>
    <dbReference type="NCBI Taxonomy" id="34508"/>
    <lineage>
        <taxon>Eukaryota</taxon>
        <taxon>Metazoa</taxon>
        <taxon>Ecdysozoa</taxon>
        <taxon>Nematoda</taxon>
        <taxon>Chromadorea</taxon>
        <taxon>Rhabditida</taxon>
        <taxon>Tylenchina</taxon>
        <taxon>Panagrolaimomorpha</taxon>
        <taxon>Strongyloidoidea</taxon>
        <taxon>Steinernematidae</taxon>
        <taxon>Steinernema</taxon>
    </lineage>
</organism>
<reference evidence="1 2" key="1">
    <citation type="journal article" date="2015" name="Genome Biol.">
        <title>Comparative genomics of Steinernema reveals deeply conserved gene regulatory networks.</title>
        <authorList>
            <person name="Dillman A.R."/>
            <person name="Macchietto M."/>
            <person name="Porter C.F."/>
            <person name="Rogers A."/>
            <person name="Williams B."/>
            <person name="Antoshechkin I."/>
            <person name="Lee M.M."/>
            <person name="Goodwin Z."/>
            <person name="Lu X."/>
            <person name="Lewis E.E."/>
            <person name="Goodrich-Blair H."/>
            <person name="Stock S.P."/>
            <person name="Adams B.J."/>
            <person name="Sternberg P.W."/>
            <person name="Mortazavi A."/>
        </authorList>
    </citation>
    <scope>NUCLEOTIDE SEQUENCE [LARGE SCALE GENOMIC DNA]</scope>
    <source>
        <strain evidence="1 2">ALL</strain>
    </source>
</reference>
<gene>
    <name evidence="1" type="ORF">L596_029100</name>
</gene>
<protein>
    <submittedName>
        <fullName evidence="1">Uncharacterized protein</fullName>
    </submittedName>
</protein>
<reference evidence="1 2" key="2">
    <citation type="journal article" date="2019" name="G3 (Bethesda)">
        <title>Hybrid Assembly of the Genome of the Entomopathogenic Nematode Steinernema carpocapsae Identifies the X-Chromosome.</title>
        <authorList>
            <person name="Serra L."/>
            <person name="Macchietto M."/>
            <person name="Macias-Munoz A."/>
            <person name="McGill C.J."/>
            <person name="Rodriguez I.M."/>
            <person name="Rodriguez B."/>
            <person name="Murad R."/>
            <person name="Mortazavi A."/>
        </authorList>
    </citation>
    <scope>NUCLEOTIDE SEQUENCE [LARGE SCALE GENOMIC DNA]</scope>
    <source>
        <strain evidence="1 2">ALL</strain>
    </source>
</reference>
<dbReference type="Proteomes" id="UP000298663">
    <property type="component" value="Unassembled WGS sequence"/>
</dbReference>
<name>A0A4U5LTM8_STECR</name>
<keyword evidence="2" id="KW-1185">Reference proteome</keyword>
<comment type="caution">
    <text evidence="1">The sequence shown here is derived from an EMBL/GenBank/DDBJ whole genome shotgun (WGS) entry which is preliminary data.</text>
</comment>
<evidence type="ECO:0000313" key="1">
    <source>
        <dbReference type="EMBL" id="TKR59431.1"/>
    </source>
</evidence>
<dbReference type="EMBL" id="AZBU02000012">
    <property type="protein sequence ID" value="TKR59431.1"/>
    <property type="molecule type" value="Genomic_DNA"/>
</dbReference>
<sequence length="109" mass="12679">MNLFKEKYLLCRLVTEGTPFVSDLDPASKNGVFQNVAFIYNSVFSMFFNMTANSDLTRFYRSPNMYLDLDLPKVASYLQSSKQGQRHTTTHESTHHNRIFKYNFEATFG</sequence>